<sequence length="497" mass="55884">MADNAHEKGSNSLQQPQSDALEHTDEEIDVKCPAHTTDKRLMMKIDLHVLPFLCIMYLLAFLDRVNIANAKIYHLREDLDMLNPPSRFNTAIVIFFVPYVLFEIPSNILLKKFKPSTWLSLNMFLFGLTTMLQGVVQNYAGLLTARFFLGLFETGMFPGAFYLIGMWYRRHEAQRRYSFFFNSTTLAGAFGGLLAAAIGKMGGLRGYSGWRWIFILEGGLTVLVSFFFYFWLPNFPEQAKWLREDERQYVAAKLRLDQGRAGIERRITPRDVGNVFKDYKVIVGGFMYLGLIVPAYGYAYFAPSIISTYGYSPTQTQLRSVPPWAVAFGFSMLVAFISDKVRHRALFAIFSVCVAIAGFAILRAVNDNTNLQYAALFLAAMGAYTAMPIIVCWFNMNLGGHHRRAVGSAWQVGFGNLGGIIAAFVFEQDKGGKSDYGLGYSCCIGFCCVSIVACAIYALGCRKANNDRRNGEKDAQHLTEDEKVALGDLNPRYRYLL</sequence>
<evidence type="ECO:0000256" key="7">
    <source>
        <dbReference type="SAM" id="Phobius"/>
    </source>
</evidence>
<keyword evidence="5 7" id="KW-0472">Membrane</keyword>
<protein>
    <recommendedName>
        <fullName evidence="8">Major facilitator superfamily (MFS) profile domain-containing protein</fullName>
    </recommendedName>
</protein>
<evidence type="ECO:0000256" key="5">
    <source>
        <dbReference type="ARBA" id="ARBA00023136"/>
    </source>
</evidence>
<evidence type="ECO:0000256" key="6">
    <source>
        <dbReference type="SAM" id="MobiDB-lite"/>
    </source>
</evidence>
<evidence type="ECO:0000256" key="3">
    <source>
        <dbReference type="ARBA" id="ARBA00022692"/>
    </source>
</evidence>
<keyword evidence="4 7" id="KW-1133">Transmembrane helix</keyword>
<feature type="transmembrane region" description="Helical" evidence="7">
    <location>
        <begin position="345"/>
        <end position="365"/>
    </location>
</feature>
<evidence type="ECO:0000256" key="4">
    <source>
        <dbReference type="ARBA" id="ARBA00022989"/>
    </source>
</evidence>
<feature type="region of interest" description="Disordered" evidence="6">
    <location>
        <begin position="1"/>
        <end position="22"/>
    </location>
</feature>
<dbReference type="InterPro" id="IPR011701">
    <property type="entry name" value="MFS"/>
</dbReference>
<dbReference type="FunFam" id="1.20.1250.20:FF:000068">
    <property type="entry name" value="MFS general substrate transporter"/>
    <property type="match status" value="1"/>
</dbReference>
<dbReference type="GO" id="GO:0022857">
    <property type="term" value="F:transmembrane transporter activity"/>
    <property type="evidence" value="ECO:0007669"/>
    <property type="project" value="InterPro"/>
</dbReference>
<feature type="transmembrane region" description="Helical" evidence="7">
    <location>
        <begin position="88"/>
        <end position="110"/>
    </location>
</feature>
<dbReference type="FunFam" id="1.20.1250.20:FF:000034">
    <property type="entry name" value="MFS general substrate transporter"/>
    <property type="match status" value="1"/>
</dbReference>
<dbReference type="Proteomes" id="UP000594364">
    <property type="component" value="Chromosome 4"/>
</dbReference>
<dbReference type="Gene3D" id="1.20.1250.20">
    <property type="entry name" value="MFS general substrate transporter like domains"/>
    <property type="match status" value="2"/>
</dbReference>
<dbReference type="InterPro" id="IPR036259">
    <property type="entry name" value="MFS_trans_sf"/>
</dbReference>
<feature type="transmembrane region" description="Helical" evidence="7">
    <location>
        <begin position="147"/>
        <end position="167"/>
    </location>
</feature>
<name>A0A7S9PWI6_EPIFF</name>
<organism evidence="9 10">
    <name type="scientific">Epichloe festucae (strain Fl1)</name>
    <dbReference type="NCBI Taxonomy" id="877507"/>
    <lineage>
        <taxon>Eukaryota</taxon>
        <taxon>Fungi</taxon>
        <taxon>Dikarya</taxon>
        <taxon>Ascomycota</taxon>
        <taxon>Pezizomycotina</taxon>
        <taxon>Sordariomycetes</taxon>
        <taxon>Hypocreomycetidae</taxon>
        <taxon>Hypocreales</taxon>
        <taxon>Clavicipitaceae</taxon>
        <taxon>Epichloe</taxon>
    </lineage>
</organism>
<reference evidence="9 10" key="1">
    <citation type="journal article" date="2018" name="PLoS Genet.">
        <title>Repeat elements organise 3D genome structure and mediate transcription in the filamentous fungus Epichloe festucae.</title>
        <authorList>
            <person name="Winter D.J."/>
            <person name="Ganley A.R.D."/>
            <person name="Young C.A."/>
            <person name="Liachko I."/>
            <person name="Schardl C.L."/>
            <person name="Dupont P.Y."/>
            <person name="Berry D."/>
            <person name="Ram A."/>
            <person name="Scott B."/>
            <person name="Cox M.P."/>
        </authorList>
    </citation>
    <scope>NUCLEOTIDE SEQUENCE [LARGE SCALE GENOMIC DNA]</scope>
    <source>
        <strain evidence="9 10">Fl1</strain>
    </source>
</reference>
<dbReference type="SUPFAM" id="SSF103473">
    <property type="entry name" value="MFS general substrate transporter"/>
    <property type="match status" value="1"/>
</dbReference>
<dbReference type="GO" id="GO:0005886">
    <property type="term" value="C:plasma membrane"/>
    <property type="evidence" value="ECO:0007669"/>
    <property type="project" value="TreeGrafter"/>
</dbReference>
<feature type="transmembrane region" description="Helical" evidence="7">
    <location>
        <begin position="371"/>
        <end position="394"/>
    </location>
</feature>
<feature type="transmembrane region" description="Helical" evidence="7">
    <location>
        <begin position="438"/>
        <end position="459"/>
    </location>
</feature>
<evidence type="ECO:0000313" key="9">
    <source>
        <dbReference type="EMBL" id="QPH05294.1"/>
    </source>
</evidence>
<feature type="transmembrane region" description="Helical" evidence="7">
    <location>
        <begin position="49"/>
        <end position="68"/>
    </location>
</feature>
<dbReference type="AlphaFoldDB" id="A0A7S9PWI6"/>
<feature type="transmembrane region" description="Helical" evidence="7">
    <location>
        <begin position="281"/>
        <end position="301"/>
    </location>
</feature>
<dbReference type="PANTHER" id="PTHR43791">
    <property type="entry name" value="PERMEASE-RELATED"/>
    <property type="match status" value="1"/>
</dbReference>
<dbReference type="Pfam" id="PF07690">
    <property type="entry name" value="MFS_1"/>
    <property type="match status" value="1"/>
</dbReference>
<dbReference type="PROSITE" id="PS50850">
    <property type="entry name" value="MFS"/>
    <property type="match status" value="1"/>
</dbReference>
<keyword evidence="2" id="KW-0813">Transport</keyword>
<gene>
    <name evidence="9" type="ORF">C2857_003002</name>
</gene>
<keyword evidence="3 7" id="KW-0812">Transmembrane</keyword>
<feature type="transmembrane region" description="Helical" evidence="7">
    <location>
        <begin position="179"/>
        <end position="198"/>
    </location>
</feature>
<comment type="subcellular location">
    <subcellularLocation>
        <location evidence="1">Membrane</location>
        <topology evidence="1">Multi-pass membrane protein</topology>
    </subcellularLocation>
</comment>
<feature type="domain" description="Major facilitator superfamily (MFS) profile" evidence="8">
    <location>
        <begin position="49"/>
        <end position="465"/>
    </location>
</feature>
<feature type="transmembrane region" description="Helical" evidence="7">
    <location>
        <begin position="406"/>
        <end position="426"/>
    </location>
</feature>
<dbReference type="PANTHER" id="PTHR43791:SF46">
    <property type="entry name" value="MAJOR FACILITATOR SUPERFAMILY (MFS) PROFILE DOMAIN-CONTAINING PROTEIN-RELATED"/>
    <property type="match status" value="1"/>
</dbReference>
<feature type="transmembrane region" description="Helical" evidence="7">
    <location>
        <begin position="117"/>
        <end position="135"/>
    </location>
</feature>
<evidence type="ECO:0000256" key="1">
    <source>
        <dbReference type="ARBA" id="ARBA00004141"/>
    </source>
</evidence>
<dbReference type="OrthoDB" id="2985014at2759"/>
<evidence type="ECO:0000259" key="8">
    <source>
        <dbReference type="PROSITE" id="PS50850"/>
    </source>
</evidence>
<proteinExistence type="predicted"/>
<dbReference type="EMBL" id="CP031388">
    <property type="protein sequence ID" value="QPH05294.1"/>
    <property type="molecule type" value="Genomic_DNA"/>
</dbReference>
<feature type="transmembrane region" description="Helical" evidence="7">
    <location>
        <begin position="321"/>
        <end position="338"/>
    </location>
</feature>
<keyword evidence="10" id="KW-1185">Reference proteome</keyword>
<evidence type="ECO:0000256" key="2">
    <source>
        <dbReference type="ARBA" id="ARBA00022448"/>
    </source>
</evidence>
<accession>A0A7S9PWI6</accession>
<evidence type="ECO:0000313" key="10">
    <source>
        <dbReference type="Proteomes" id="UP000594364"/>
    </source>
</evidence>
<dbReference type="InterPro" id="IPR020846">
    <property type="entry name" value="MFS_dom"/>
</dbReference>
<feature type="transmembrane region" description="Helical" evidence="7">
    <location>
        <begin position="210"/>
        <end position="232"/>
    </location>
</feature>